<dbReference type="Proteomes" id="UP000248749">
    <property type="component" value="Unassembled WGS sequence"/>
</dbReference>
<dbReference type="InterPro" id="IPR003557">
    <property type="entry name" value="Cyt_c_biogenesis_CcmC"/>
</dbReference>
<gene>
    <name evidence="12" type="ORF">C1I99_21385</name>
</gene>
<feature type="region of interest" description="Disordered" evidence="8">
    <location>
        <begin position="216"/>
        <end position="256"/>
    </location>
</feature>
<name>A0A2W2CWN1_9ACTN</name>
<evidence type="ECO:0000313" key="13">
    <source>
        <dbReference type="Proteomes" id="UP000248749"/>
    </source>
</evidence>
<dbReference type="InterPro" id="IPR006311">
    <property type="entry name" value="TAT_signal"/>
</dbReference>
<dbReference type="PANTHER" id="PTHR30071:SF1">
    <property type="entry name" value="CYTOCHROME B_B6 PROTEIN-RELATED"/>
    <property type="match status" value="1"/>
</dbReference>
<keyword evidence="4 9" id="KW-0812">Transmembrane</keyword>
<evidence type="ECO:0000259" key="11">
    <source>
        <dbReference type="Pfam" id="PF01578"/>
    </source>
</evidence>
<dbReference type="Pfam" id="PF01578">
    <property type="entry name" value="Cytochrom_C_asm"/>
    <property type="match status" value="1"/>
</dbReference>
<accession>A0A2W2CWN1</accession>
<dbReference type="PROSITE" id="PS51318">
    <property type="entry name" value="TAT"/>
    <property type="match status" value="1"/>
</dbReference>
<evidence type="ECO:0000256" key="5">
    <source>
        <dbReference type="ARBA" id="ARBA00022748"/>
    </source>
</evidence>
<dbReference type="PANTHER" id="PTHR30071">
    <property type="entry name" value="HEME EXPORTER PROTEIN C"/>
    <property type="match status" value="1"/>
</dbReference>
<dbReference type="PRINTS" id="PR01386">
    <property type="entry name" value="CCMCBIOGNSIS"/>
</dbReference>
<organism evidence="12 13">
    <name type="scientific">Micromonospora deserti</name>
    <dbReference type="NCBI Taxonomy" id="2070366"/>
    <lineage>
        <taxon>Bacteria</taxon>
        <taxon>Bacillati</taxon>
        <taxon>Actinomycetota</taxon>
        <taxon>Actinomycetes</taxon>
        <taxon>Micromonosporales</taxon>
        <taxon>Micromonosporaceae</taxon>
        <taxon>Micromonospora</taxon>
    </lineage>
</organism>
<feature type="transmembrane region" description="Helical" evidence="9">
    <location>
        <begin position="112"/>
        <end position="133"/>
    </location>
</feature>
<dbReference type="InterPro" id="IPR002541">
    <property type="entry name" value="Cyt_c_assembly"/>
</dbReference>
<comment type="subcellular location">
    <subcellularLocation>
        <location evidence="1">Membrane</location>
        <topology evidence="1">Multi-pass membrane protein</topology>
    </subcellularLocation>
</comment>
<keyword evidence="10" id="KW-0732">Signal</keyword>
<evidence type="ECO:0000256" key="7">
    <source>
        <dbReference type="ARBA" id="ARBA00023136"/>
    </source>
</evidence>
<dbReference type="GO" id="GO:0020037">
    <property type="term" value="F:heme binding"/>
    <property type="evidence" value="ECO:0007669"/>
    <property type="project" value="InterPro"/>
</dbReference>
<proteinExistence type="inferred from homology"/>
<evidence type="ECO:0000313" key="12">
    <source>
        <dbReference type="EMBL" id="PZF92779.1"/>
    </source>
</evidence>
<sequence length="256" mass="27077">MTDLQRARRFLGTGALSAAAAAAVLAGTAPADAVQGVAQKLMYVHVPAAWTAYLAFTGVLVASLVYLRTGRQRWDRWAAACAELGVGMMALAIALGSVWGRVTWGIWWTWDARLVTAAALLLVYIGYLAARALGIDPDRTSRRAAVLGVLAFAMLPLVHFSVIWWRTLHQPPTLLGPDPTPPIAASMALALAAAMLAFTLTGAWVVTRRVSLLATPAGPRSPAPRPDRPATLAERPDLSAPGVEVQSADERTGVPA</sequence>
<feature type="chain" id="PRO_5038808291" description="Heme exporter protein C" evidence="10">
    <location>
        <begin position="34"/>
        <end position="256"/>
    </location>
</feature>
<feature type="transmembrane region" description="Helical" evidence="9">
    <location>
        <begin position="49"/>
        <end position="67"/>
    </location>
</feature>
<evidence type="ECO:0000256" key="9">
    <source>
        <dbReference type="SAM" id="Phobius"/>
    </source>
</evidence>
<dbReference type="OrthoDB" id="9778550at2"/>
<feature type="signal peptide" evidence="10">
    <location>
        <begin position="1"/>
        <end position="33"/>
    </location>
</feature>
<keyword evidence="13" id="KW-1185">Reference proteome</keyword>
<dbReference type="AlphaFoldDB" id="A0A2W2CWN1"/>
<comment type="caution">
    <text evidence="12">The sequence shown here is derived from an EMBL/GenBank/DDBJ whole genome shotgun (WGS) entry which is preliminary data.</text>
</comment>
<dbReference type="GO" id="GO:0005886">
    <property type="term" value="C:plasma membrane"/>
    <property type="evidence" value="ECO:0007669"/>
    <property type="project" value="TreeGrafter"/>
</dbReference>
<feature type="transmembrane region" description="Helical" evidence="9">
    <location>
        <begin position="145"/>
        <end position="165"/>
    </location>
</feature>
<keyword evidence="7 9" id="KW-0472">Membrane</keyword>
<evidence type="ECO:0000256" key="4">
    <source>
        <dbReference type="ARBA" id="ARBA00022692"/>
    </source>
</evidence>
<dbReference type="RefSeq" id="WP_111136012.1">
    <property type="nucleotide sequence ID" value="NZ_POUB01000171.1"/>
</dbReference>
<dbReference type="InterPro" id="IPR045062">
    <property type="entry name" value="Cyt_c_biogenesis_CcsA/CcmC"/>
</dbReference>
<feature type="transmembrane region" description="Helical" evidence="9">
    <location>
        <begin position="79"/>
        <end position="100"/>
    </location>
</feature>
<evidence type="ECO:0000256" key="1">
    <source>
        <dbReference type="ARBA" id="ARBA00004141"/>
    </source>
</evidence>
<dbReference type="GO" id="GO:0017004">
    <property type="term" value="P:cytochrome complex assembly"/>
    <property type="evidence" value="ECO:0007669"/>
    <property type="project" value="UniProtKB-KW"/>
</dbReference>
<comment type="similarity">
    <text evidence="2">Belongs to the CcmC/CycZ/HelC family.</text>
</comment>
<dbReference type="EMBL" id="POUB01000171">
    <property type="protein sequence ID" value="PZF92779.1"/>
    <property type="molecule type" value="Genomic_DNA"/>
</dbReference>
<evidence type="ECO:0000256" key="8">
    <source>
        <dbReference type="SAM" id="MobiDB-lite"/>
    </source>
</evidence>
<evidence type="ECO:0000256" key="3">
    <source>
        <dbReference type="ARBA" id="ARBA00016463"/>
    </source>
</evidence>
<feature type="transmembrane region" description="Helical" evidence="9">
    <location>
        <begin position="185"/>
        <end position="206"/>
    </location>
</feature>
<reference evidence="12 13" key="1">
    <citation type="submission" date="2018-01" db="EMBL/GenBank/DDBJ databases">
        <title>Draft genome sequence of Salinispora sp. 13K206.</title>
        <authorList>
            <person name="Sahin N."/>
            <person name="Saygin H."/>
            <person name="Ay H."/>
        </authorList>
    </citation>
    <scope>NUCLEOTIDE SEQUENCE [LARGE SCALE GENOMIC DNA]</scope>
    <source>
        <strain evidence="12 13">13K206</strain>
    </source>
</reference>
<feature type="domain" description="Cytochrome c assembly protein" evidence="11">
    <location>
        <begin position="12"/>
        <end position="169"/>
    </location>
</feature>
<protein>
    <recommendedName>
        <fullName evidence="3">Heme exporter protein C</fullName>
    </recommendedName>
</protein>
<keyword evidence="5" id="KW-0201">Cytochrome c-type biogenesis</keyword>
<evidence type="ECO:0000256" key="2">
    <source>
        <dbReference type="ARBA" id="ARBA00005840"/>
    </source>
</evidence>
<evidence type="ECO:0000256" key="10">
    <source>
        <dbReference type="SAM" id="SignalP"/>
    </source>
</evidence>
<evidence type="ECO:0000256" key="6">
    <source>
        <dbReference type="ARBA" id="ARBA00022989"/>
    </source>
</evidence>
<keyword evidence="6 9" id="KW-1133">Transmembrane helix</keyword>
<dbReference type="GO" id="GO:0015232">
    <property type="term" value="F:heme transmembrane transporter activity"/>
    <property type="evidence" value="ECO:0007669"/>
    <property type="project" value="InterPro"/>
</dbReference>